<dbReference type="EMBL" id="CP121464">
    <property type="protein sequence ID" value="WFR79431.1"/>
    <property type="molecule type" value="Genomic_DNA"/>
</dbReference>
<keyword evidence="1" id="KW-0472">Membrane</keyword>
<dbReference type="Pfam" id="PF00884">
    <property type="entry name" value="Sulfatase"/>
    <property type="match status" value="1"/>
</dbReference>
<dbReference type="InterPro" id="IPR000917">
    <property type="entry name" value="Sulfatase_N"/>
</dbReference>
<dbReference type="Gene3D" id="3.40.720.10">
    <property type="entry name" value="Alkaline Phosphatase, subunit A"/>
    <property type="match status" value="1"/>
</dbReference>
<feature type="transmembrane region" description="Helical" evidence="1">
    <location>
        <begin position="65"/>
        <end position="85"/>
    </location>
</feature>
<feature type="transmembrane region" description="Helical" evidence="1">
    <location>
        <begin position="20"/>
        <end position="45"/>
    </location>
</feature>
<evidence type="ECO:0000313" key="4">
    <source>
        <dbReference type="Proteomes" id="UP001219584"/>
    </source>
</evidence>
<reference evidence="3 4" key="1">
    <citation type="submission" date="2023-04" db="EMBL/GenBank/DDBJ databases">
        <title>Nanopore sequencing of Janthinobacterium from water.</title>
        <authorList>
            <person name="Ciuchcinski K."/>
            <person name="Rokowska A."/>
            <person name="Dziewit L."/>
        </authorList>
    </citation>
    <scope>NUCLEOTIDE SEQUENCE [LARGE SCALE GENOMIC DNA]</scope>
    <source>
        <strain evidence="3 4">DEMB2</strain>
    </source>
</reference>
<proteinExistence type="predicted"/>
<evidence type="ECO:0000259" key="2">
    <source>
        <dbReference type="Pfam" id="PF00884"/>
    </source>
</evidence>
<dbReference type="Proteomes" id="UP001219584">
    <property type="component" value="Chromosome"/>
</dbReference>
<gene>
    <name evidence="3" type="ORF">P9875_27720</name>
</gene>
<protein>
    <recommendedName>
        <fullName evidence="2">Sulfatase N-terminal domain-containing protein</fullName>
    </recommendedName>
</protein>
<feature type="domain" description="Sulfatase N-terminal" evidence="2">
    <location>
        <begin position="209"/>
        <end position="378"/>
    </location>
</feature>
<accession>A0ABY8I4U8</accession>
<keyword evidence="1" id="KW-0812">Transmembrane</keyword>
<feature type="transmembrane region" description="Helical" evidence="1">
    <location>
        <begin position="105"/>
        <end position="125"/>
    </location>
</feature>
<keyword evidence="1" id="KW-1133">Transmembrane helix</keyword>
<dbReference type="InterPro" id="IPR017850">
    <property type="entry name" value="Alkaline_phosphatase_core_sf"/>
</dbReference>
<name>A0ABY8I4U8_9BURK</name>
<feature type="transmembrane region" description="Helical" evidence="1">
    <location>
        <begin position="137"/>
        <end position="160"/>
    </location>
</feature>
<keyword evidence="4" id="KW-1185">Reference proteome</keyword>
<evidence type="ECO:0000256" key="1">
    <source>
        <dbReference type="SAM" id="Phobius"/>
    </source>
</evidence>
<organism evidence="3 4">
    <name type="scientific">Janthinobacterium rivuli</name>
    <dbReference type="NCBI Taxonomy" id="2751478"/>
    <lineage>
        <taxon>Bacteria</taxon>
        <taxon>Pseudomonadati</taxon>
        <taxon>Pseudomonadota</taxon>
        <taxon>Betaproteobacteria</taxon>
        <taxon>Burkholderiales</taxon>
        <taxon>Oxalobacteraceae</taxon>
        <taxon>Janthinobacterium</taxon>
    </lineage>
</organism>
<dbReference type="SUPFAM" id="SSF53649">
    <property type="entry name" value="Alkaline phosphatase-like"/>
    <property type="match status" value="1"/>
</dbReference>
<evidence type="ECO:0000313" key="3">
    <source>
        <dbReference type="EMBL" id="WFR79431.1"/>
    </source>
</evidence>
<sequence length="446" mass="50762">MSSPFILQEDRFFSLQSKKFVYFRCFLWMLLPSIIWSFAFGRVYICIEPLFFPYVEKRFKPWLSLLIKIVWFFIFLVSILANWNIRPNAYNFYFFTVMGNSPTPVLVTCFLFVAVMSFFIFSDIYRKSSLGFRKFALIIGIVLLVLKSAMSIFDVGPGFLRKTIITPSPFAIKTLFSDDISNEKIFLGKTTEPTFLNHIKGTEKTPQKMVLLVVESWGESHASLVSVKKRLQRDGVKVLASGFTDYHGSTMQGEIRELCSQYIKLDSSTNFSSVADNCAPTYMKNKGYEVFGVHGYQKMFYARDTVWKHLGIDNAYFQPDMQQLNTCPGPFAGICDEDMISYGIDLIRHKDKAFLYMLSLSSHEPIASSMLEAPTQYFRDIDAIGDSQIVARNAIGSMVTTLSTSADLGCTEAYIVGDHQPPSAVNSEQLPANQVPYMRMSFHCNE</sequence>
<dbReference type="RefSeq" id="WP_278317187.1">
    <property type="nucleotide sequence ID" value="NZ_CP121464.1"/>
</dbReference>